<comment type="similarity">
    <text evidence="2">Belongs to the MreD family.</text>
</comment>
<keyword evidence="4 8" id="KW-0812">Transmembrane</keyword>
<dbReference type="NCBIfam" id="TIGR03426">
    <property type="entry name" value="shape_MreD"/>
    <property type="match status" value="1"/>
</dbReference>
<reference evidence="10" key="1">
    <citation type="submission" date="2016-10" db="EMBL/GenBank/DDBJ databases">
        <authorList>
            <person name="Varghese N."/>
            <person name="Submissions S."/>
        </authorList>
    </citation>
    <scope>NUCLEOTIDE SEQUENCE [LARGE SCALE GENOMIC DNA]</scope>
    <source>
        <strain evidence="10">DSM 11706</strain>
    </source>
</reference>
<feature type="transmembrane region" description="Helical" evidence="8">
    <location>
        <begin position="101"/>
        <end position="123"/>
    </location>
</feature>
<dbReference type="Pfam" id="PF04093">
    <property type="entry name" value="MreD"/>
    <property type="match status" value="1"/>
</dbReference>
<evidence type="ECO:0000256" key="8">
    <source>
        <dbReference type="SAM" id="Phobius"/>
    </source>
</evidence>
<evidence type="ECO:0000313" key="10">
    <source>
        <dbReference type="Proteomes" id="UP000198734"/>
    </source>
</evidence>
<evidence type="ECO:0000313" key="9">
    <source>
        <dbReference type="EMBL" id="SFQ48199.1"/>
    </source>
</evidence>
<dbReference type="STRING" id="126156.SAMN05421670_2281"/>
<keyword evidence="3" id="KW-1003">Cell membrane</keyword>
<keyword evidence="10" id="KW-1185">Reference proteome</keyword>
<evidence type="ECO:0000256" key="5">
    <source>
        <dbReference type="ARBA" id="ARBA00022960"/>
    </source>
</evidence>
<dbReference type="Proteomes" id="UP000198734">
    <property type="component" value="Unassembled WGS sequence"/>
</dbReference>
<evidence type="ECO:0000256" key="3">
    <source>
        <dbReference type="ARBA" id="ARBA00022475"/>
    </source>
</evidence>
<gene>
    <name evidence="9" type="ORF">SAMN05421670_2281</name>
</gene>
<dbReference type="GO" id="GO:0005886">
    <property type="term" value="C:plasma membrane"/>
    <property type="evidence" value="ECO:0007669"/>
    <property type="project" value="UniProtKB-SubCell"/>
</dbReference>
<dbReference type="EMBL" id="FOXU01000003">
    <property type="protein sequence ID" value="SFQ48199.1"/>
    <property type="molecule type" value="Genomic_DNA"/>
</dbReference>
<evidence type="ECO:0000256" key="6">
    <source>
        <dbReference type="ARBA" id="ARBA00022989"/>
    </source>
</evidence>
<keyword evidence="5" id="KW-0133">Cell shape</keyword>
<dbReference type="OrthoDB" id="1653857at2"/>
<feature type="transmembrane region" description="Helical" evidence="8">
    <location>
        <begin position="58"/>
        <end position="81"/>
    </location>
</feature>
<dbReference type="RefSeq" id="WP_093537010.1">
    <property type="nucleotide sequence ID" value="NZ_FOXU01000003.1"/>
</dbReference>
<sequence length="175" mass="20559">MTRILVIAISVLLFYLEPIFGLFSPIELNTDFYVLVPRFLIIYLIFVAVYYDRKRAMLYGLFFGLLYDVFFIDIIGLYSFIYPLMCLVASFTVKYIHQHLLVSTILTLLLVAGVELLLFLFYTSIGIKTMTFTYFYQHNLIPTMIANAVFLLMFGWAFKYILLNRFNQKALLLQK</sequence>
<accession>A0A1I5YVF1</accession>
<dbReference type="GO" id="GO:0008360">
    <property type="term" value="P:regulation of cell shape"/>
    <property type="evidence" value="ECO:0007669"/>
    <property type="project" value="UniProtKB-KW"/>
</dbReference>
<evidence type="ECO:0000256" key="4">
    <source>
        <dbReference type="ARBA" id="ARBA00022692"/>
    </source>
</evidence>
<feature type="transmembrane region" description="Helical" evidence="8">
    <location>
        <begin position="144"/>
        <end position="163"/>
    </location>
</feature>
<proteinExistence type="inferred from homology"/>
<dbReference type="InterPro" id="IPR007227">
    <property type="entry name" value="Cell_shape_determining_MreD"/>
</dbReference>
<dbReference type="AlphaFoldDB" id="A0A1I5YVF1"/>
<feature type="transmembrane region" description="Helical" evidence="8">
    <location>
        <begin position="31"/>
        <end position="51"/>
    </location>
</feature>
<protein>
    <submittedName>
        <fullName evidence="9">Rod shape-determining protein MreD</fullName>
    </submittedName>
</protein>
<keyword evidence="7 8" id="KW-0472">Membrane</keyword>
<evidence type="ECO:0000256" key="7">
    <source>
        <dbReference type="ARBA" id="ARBA00023136"/>
    </source>
</evidence>
<name>A0A1I5YVF1_9BACI</name>
<evidence type="ECO:0000256" key="2">
    <source>
        <dbReference type="ARBA" id="ARBA00007776"/>
    </source>
</evidence>
<comment type="subcellular location">
    <subcellularLocation>
        <location evidence="1">Cell membrane</location>
        <topology evidence="1">Multi-pass membrane protein</topology>
    </subcellularLocation>
</comment>
<keyword evidence="6 8" id="KW-1133">Transmembrane helix</keyword>
<organism evidence="9 10">
    <name type="scientific">Psychrobacillus psychrotolerans</name>
    <dbReference type="NCBI Taxonomy" id="126156"/>
    <lineage>
        <taxon>Bacteria</taxon>
        <taxon>Bacillati</taxon>
        <taxon>Bacillota</taxon>
        <taxon>Bacilli</taxon>
        <taxon>Bacillales</taxon>
        <taxon>Bacillaceae</taxon>
        <taxon>Psychrobacillus</taxon>
    </lineage>
</organism>
<evidence type="ECO:0000256" key="1">
    <source>
        <dbReference type="ARBA" id="ARBA00004651"/>
    </source>
</evidence>